<dbReference type="PROSITE" id="PS00107">
    <property type="entry name" value="PROTEIN_KINASE_ATP"/>
    <property type="match status" value="1"/>
</dbReference>
<dbReference type="Pfam" id="PF00069">
    <property type="entry name" value="Pkinase"/>
    <property type="match status" value="1"/>
</dbReference>
<keyword evidence="5" id="KW-0723">Serine/threonine-protein kinase</keyword>
<dbReference type="InterPro" id="IPR050235">
    <property type="entry name" value="CK1_Ser-Thr_kinase"/>
</dbReference>
<keyword evidence="7" id="KW-1185">Reference proteome</keyword>
<accession>A0A0N4Z0A8</accession>
<keyword evidence="5" id="KW-0808">Transferase</keyword>
<keyword evidence="2 4" id="KW-0547">Nucleotide-binding</keyword>
<name>A0A0N4Z0A8_PARTI</name>
<keyword evidence="5" id="KW-0418">Kinase</keyword>
<protein>
    <recommendedName>
        <fullName evidence="1">non-specific serine/threonine protein kinase</fullName>
        <ecNumber evidence="1">2.7.11.1</ecNumber>
    </recommendedName>
</protein>
<evidence type="ECO:0000256" key="5">
    <source>
        <dbReference type="RuleBase" id="RU000304"/>
    </source>
</evidence>
<dbReference type="SMART" id="SM00220">
    <property type="entry name" value="S_TKc"/>
    <property type="match status" value="1"/>
</dbReference>
<comment type="similarity">
    <text evidence="5">Belongs to the protein kinase superfamily.</text>
</comment>
<dbReference type="EC" id="2.7.11.1" evidence="1"/>
<dbReference type="PROSITE" id="PS50011">
    <property type="entry name" value="PROTEIN_KINASE_DOM"/>
    <property type="match status" value="1"/>
</dbReference>
<dbReference type="Gene3D" id="1.10.510.10">
    <property type="entry name" value="Transferase(Phosphotransferase) domain 1"/>
    <property type="match status" value="1"/>
</dbReference>
<evidence type="ECO:0000313" key="8">
    <source>
        <dbReference type="WBParaSite" id="PTRK_0000014100.1"/>
    </source>
</evidence>
<dbReference type="Proteomes" id="UP000038045">
    <property type="component" value="Unplaced"/>
</dbReference>
<feature type="binding site" evidence="4">
    <location>
        <position position="56"/>
    </location>
    <ligand>
        <name>ATP</name>
        <dbReference type="ChEBI" id="CHEBI:30616"/>
    </ligand>
</feature>
<dbReference type="InterPro" id="IPR000719">
    <property type="entry name" value="Prot_kinase_dom"/>
</dbReference>
<evidence type="ECO:0000256" key="3">
    <source>
        <dbReference type="ARBA" id="ARBA00022840"/>
    </source>
</evidence>
<organism evidence="7 8">
    <name type="scientific">Parastrongyloides trichosuri</name>
    <name type="common">Possum-specific nematode worm</name>
    <dbReference type="NCBI Taxonomy" id="131310"/>
    <lineage>
        <taxon>Eukaryota</taxon>
        <taxon>Metazoa</taxon>
        <taxon>Ecdysozoa</taxon>
        <taxon>Nematoda</taxon>
        <taxon>Chromadorea</taxon>
        <taxon>Rhabditida</taxon>
        <taxon>Tylenchina</taxon>
        <taxon>Panagrolaimomorpha</taxon>
        <taxon>Strongyloidoidea</taxon>
        <taxon>Strongyloididae</taxon>
        <taxon>Parastrongyloides</taxon>
    </lineage>
</organism>
<dbReference type="SUPFAM" id="SSF56112">
    <property type="entry name" value="Protein kinase-like (PK-like)"/>
    <property type="match status" value="1"/>
</dbReference>
<dbReference type="PROSITE" id="PS00108">
    <property type="entry name" value="PROTEIN_KINASE_ST"/>
    <property type="match status" value="1"/>
</dbReference>
<evidence type="ECO:0000256" key="1">
    <source>
        <dbReference type="ARBA" id="ARBA00012513"/>
    </source>
</evidence>
<evidence type="ECO:0000259" key="6">
    <source>
        <dbReference type="PROSITE" id="PS50011"/>
    </source>
</evidence>
<dbReference type="InterPro" id="IPR017441">
    <property type="entry name" value="Protein_kinase_ATP_BS"/>
</dbReference>
<feature type="domain" description="Protein kinase" evidence="6">
    <location>
        <begin position="26"/>
        <end position="317"/>
    </location>
</feature>
<dbReference type="GO" id="GO:0004674">
    <property type="term" value="F:protein serine/threonine kinase activity"/>
    <property type="evidence" value="ECO:0007669"/>
    <property type="project" value="UniProtKB-KW"/>
</dbReference>
<dbReference type="GO" id="GO:0005524">
    <property type="term" value="F:ATP binding"/>
    <property type="evidence" value="ECO:0007669"/>
    <property type="project" value="UniProtKB-UniRule"/>
</dbReference>
<evidence type="ECO:0000256" key="4">
    <source>
        <dbReference type="PROSITE-ProRule" id="PRU10141"/>
    </source>
</evidence>
<evidence type="ECO:0000313" key="7">
    <source>
        <dbReference type="Proteomes" id="UP000038045"/>
    </source>
</evidence>
<dbReference type="STRING" id="131310.A0A0N4Z0A8"/>
<dbReference type="InterPro" id="IPR008271">
    <property type="entry name" value="Ser/Thr_kinase_AS"/>
</dbReference>
<sequence>MAAKKADPFLAELNLKYGDVLRHRWRLTGTRLGAGVFGSVYEVEDMKEKGELAAMKIEKNVDGDQSLLKIEAKALQAVSNIDGMIHYLDGYKKKTFQYIVITLCGPDLMRLRAVEGINKFRSKRYKKRYSEETTLRIGILALYQIKKLHEVGYIHRDLKPGNMTVCADNAPIRHIYVIDFGMVRRYVTRQTDSVIMKLKEDEDNTNKDYMRPARDGCLLRGTTKYCSIDVQLRKEQGRVDDLWSLLYSLVEFQTGLPWGTERNQETILKMKQSTTDEELFKNCPQEYFVIANHLRTLTYYDRPKYCEIYKQLNNALIRLGNVTFLDPMDWEDDAEVQEEIVKLMAEKKIDPTTPRNEELCIKLYPCFDPKHFN</sequence>
<dbReference type="AlphaFoldDB" id="A0A0N4Z0A8"/>
<proteinExistence type="inferred from homology"/>
<dbReference type="WBParaSite" id="PTRK_0000014100.1">
    <property type="protein sequence ID" value="PTRK_0000014100.1"/>
    <property type="gene ID" value="PTRK_0000014100"/>
</dbReference>
<dbReference type="InterPro" id="IPR011009">
    <property type="entry name" value="Kinase-like_dom_sf"/>
</dbReference>
<keyword evidence="3 4" id="KW-0067">ATP-binding</keyword>
<evidence type="ECO:0000256" key="2">
    <source>
        <dbReference type="ARBA" id="ARBA00022741"/>
    </source>
</evidence>
<reference evidence="8" key="1">
    <citation type="submission" date="2017-02" db="UniProtKB">
        <authorList>
            <consortium name="WormBaseParasite"/>
        </authorList>
    </citation>
    <scope>IDENTIFICATION</scope>
</reference>
<dbReference type="PANTHER" id="PTHR11909">
    <property type="entry name" value="CASEIN KINASE-RELATED"/>
    <property type="match status" value="1"/>
</dbReference>